<evidence type="ECO:0000313" key="3">
    <source>
        <dbReference type="Proteomes" id="UP000533598"/>
    </source>
</evidence>
<dbReference type="Proteomes" id="UP000533598">
    <property type="component" value="Unassembled WGS sequence"/>
</dbReference>
<accession>A0A7W7CFV4</accession>
<evidence type="ECO:0008006" key="4">
    <source>
        <dbReference type="Google" id="ProtNLM"/>
    </source>
</evidence>
<gene>
    <name evidence="2" type="ORF">HNR67_006574</name>
</gene>
<evidence type="ECO:0000256" key="1">
    <source>
        <dbReference type="SAM" id="Phobius"/>
    </source>
</evidence>
<sequence>MSAWELRVRAGGHGEAGTLVVAMTGLAALVGLLAALAVVGYAAMNQDPTPWESDSMFVVVPIAIAAVLIPFGLFLLHHREIPAHTVRITTESVQTVSRSGEDIRPLTELRAVTVHHSFVSHLPRWTHLALHFETCNVRTRQFPYRAGLAAELTAVLKECQVTVTEAVSETNPG</sequence>
<keyword evidence="1" id="KW-0472">Membrane</keyword>
<keyword evidence="1" id="KW-0812">Transmembrane</keyword>
<dbReference type="RefSeq" id="WP_185006284.1">
    <property type="nucleotide sequence ID" value="NZ_BAAAUI010000005.1"/>
</dbReference>
<dbReference type="AlphaFoldDB" id="A0A7W7CFV4"/>
<feature type="transmembrane region" description="Helical" evidence="1">
    <location>
        <begin position="20"/>
        <end position="44"/>
    </location>
</feature>
<protein>
    <recommendedName>
        <fullName evidence="4">PH domain-containing protein</fullName>
    </recommendedName>
</protein>
<name>A0A7W7CFV4_9PSEU</name>
<keyword evidence="1" id="KW-1133">Transmembrane helix</keyword>
<feature type="transmembrane region" description="Helical" evidence="1">
    <location>
        <begin position="56"/>
        <end position="76"/>
    </location>
</feature>
<dbReference type="EMBL" id="JACHMH010000001">
    <property type="protein sequence ID" value="MBB4680456.1"/>
    <property type="molecule type" value="Genomic_DNA"/>
</dbReference>
<comment type="caution">
    <text evidence="2">The sequence shown here is derived from an EMBL/GenBank/DDBJ whole genome shotgun (WGS) entry which is preliminary data.</text>
</comment>
<organism evidence="2 3">
    <name type="scientific">Crossiella cryophila</name>
    <dbReference type="NCBI Taxonomy" id="43355"/>
    <lineage>
        <taxon>Bacteria</taxon>
        <taxon>Bacillati</taxon>
        <taxon>Actinomycetota</taxon>
        <taxon>Actinomycetes</taxon>
        <taxon>Pseudonocardiales</taxon>
        <taxon>Pseudonocardiaceae</taxon>
        <taxon>Crossiella</taxon>
    </lineage>
</organism>
<proteinExistence type="predicted"/>
<keyword evidence="3" id="KW-1185">Reference proteome</keyword>
<reference evidence="2 3" key="1">
    <citation type="submission" date="2020-08" db="EMBL/GenBank/DDBJ databases">
        <title>Sequencing the genomes of 1000 actinobacteria strains.</title>
        <authorList>
            <person name="Klenk H.-P."/>
        </authorList>
    </citation>
    <scope>NUCLEOTIDE SEQUENCE [LARGE SCALE GENOMIC DNA]</scope>
    <source>
        <strain evidence="2 3">DSM 44230</strain>
    </source>
</reference>
<evidence type="ECO:0000313" key="2">
    <source>
        <dbReference type="EMBL" id="MBB4680456.1"/>
    </source>
</evidence>